<reference evidence="4 5" key="1">
    <citation type="journal article" date="2023" name="Hortic Res">
        <title>Pangenome of water caltrop reveals structural variations and asymmetric subgenome divergence after allopolyploidization.</title>
        <authorList>
            <person name="Zhang X."/>
            <person name="Chen Y."/>
            <person name="Wang L."/>
            <person name="Yuan Y."/>
            <person name="Fang M."/>
            <person name="Shi L."/>
            <person name="Lu R."/>
            <person name="Comes H.P."/>
            <person name="Ma Y."/>
            <person name="Chen Y."/>
            <person name="Huang G."/>
            <person name="Zhou Y."/>
            <person name="Zheng Z."/>
            <person name="Qiu Y."/>
        </authorList>
    </citation>
    <scope>NUCLEOTIDE SEQUENCE [LARGE SCALE GENOMIC DNA]</scope>
    <source>
        <tissue evidence="4">Roots</tissue>
    </source>
</reference>
<organism evidence="4 5">
    <name type="scientific">Trapa incisa</name>
    <dbReference type="NCBI Taxonomy" id="236973"/>
    <lineage>
        <taxon>Eukaryota</taxon>
        <taxon>Viridiplantae</taxon>
        <taxon>Streptophyta</taxon>
        <taxon>Embryophyta</taxon>
        <taxon>Tracheophyta</taxon>
        <taxon>Spermatophyta</taxon>
        <taxon>Magnoliopsida</taxon>
        <taxon>eudicotyledons</taxon>
        <taxon>Gunneridae</taxon>
        <taxon>Pentapetalae</taxon>
        <taxon>rosids</taxon>
        <taxon>malvids</taxon>
        <taxon>Myrtales</taxon>
        <taxon>Lythraceae</taxon>
        <taxon>Trapa</taxon>
    </lineage>
</organism>
<feature type="domain" description="Aldehyde dehydrogenase" evidence="3">
    <location>
        <begin position="91"/>
        <end position="158"/>
    </location>
</feature>
<proteinExistence type="predicted"/>
<keyword evidence="5" id="KW-1185">Reference proteome</keyword>
<feature type="signal peptide" evidence="2">
    <location>
        <begin position="1"/>
        <end position="26"/>
    </location>
</feature>
<protein>
    <recommendedName>
        <fullName evidence="3">Aldehyde dehydrogenase domain-containing protein</fullName>
    </recommendedName>
</protein>
<dbReference type="InterPro" id="IPR016162">
    <property type="entry name" value="Ald_DH_N"/>
</dbReference>
<evidence type="ECO:0000313" key="4">
    <source>
        <dbReference type="EMBL" id="KAK4766511.1"/>
    </source>
</evidence>
<accession>A0AAN7KG85</accession>
<dbReference type="PANTHER" id="PTHR11699">
    <property type="entry name" value="ALDEHYDE DEHYDROGENASE-RELATED"/>
    <property type="match status" value="1"/>
</dbReference>
<dbReference type="InterPro" id="IPR016161">
    <property type="entry name" value="Ald_DH/histidinol_DH"/>
</dbReference>
<evidence type="ECO:0000259" key="3">
    <source>
        <dbReference type="Pfam" id="PF00171"/>
    </source>
</evidence>
<comment type="caution">
    <text evidence="4">The sequence shown here is derived from an EMBL/GenBank/DDBJ whole genome shotgun (WGS) entry which is preliminary data.</text>
</comment>
<sequence>MKGSCARVRLLVIMMMIIVLLGPAESSRHLPRRPAKGHGHGHHRSSQTKTGNDGFANFRQDATTSQWDDQSPDPEFTKLFINGSFADSIRNGEVIARRDEGDAEDVEVAVKAAREAFDDRPWPRMSGWQRARIMHKFADLIEENLEELAALDSIEGGSCSYGASLWI</sequence>
<dbReference type="InterPro" id="IPR015590">
    <property type="entry name" value="Aldehyde_DH_dom"/>
</dbReference>
<evidence type="ECO:0000256" key="2">
    <source>
        <dbReference type="SAM" id="SignalP"/>
    </source>
</evidence>
<feature type="chain" id="PRO_5043024564" description="Aldehyde dehydrogenase domain-containing protein" evidence="2">
    <location>
        <begin position="27"/>
        <end position="167"/>
    </location>
</feature>
<dbReference type="AlphaFoldDB" id="A0AAN7KG85"/>
<gene>
    <name evidence="4" type="ORF">SAY87_008153</name>
</gene>
<dbReference type="GO" id="GO:0016491">
    <property type="term" value="F:oxidoreductase activity"/>
    <property type="evidence" value="ECO:0007669"/>
    <property type="project" value="InterPro"/>
</dbReference>
<evidence type="ECO:0000313" key="5">
    <source>
        <dbReference type="Proteomes" id="UP001345219"/>
    </source>
</evidence>
<dbReference type="EMBL" id="JAXIOK010000007">
    <property type="protein sequence ID" value="KAK4766511.1"/>
    <property type="molecule type" value="Genomic_DNA"/>
</dbReference>
<dbReference type="Gene3D" id="3.40.605.10">
    <property type="entry name" value="Aldehyde Dehydrogenase, Chain A, domain 1"/>
    <property type="match status" value="1"/>
</dbReference>
<evidence type="ECO:0000256" key="1">
    <source>
        <dbReference type="SAM" id="MobiDB-lite"/>
    </source>
</evidence>
<dbReference type="Pfam" id="PF00171">
    <property type="entry name" value="Aldedh"/>
    <property type="match status" value="1"/>
</dbReference>
<dbReference type="SUPFAM" id="SSF53720">
    <property type="entry name" value="ALDH-like"/>
    <property type="match status" value="1"/>
</dbReference>
<keyword evidence="2" id="KW-0732">Signal</keyword>
<feature type="compositionally biased region" description="Basic residues" evidence="1">
    <location>
        <begin position="29"/>
        <end position="46"/>
    </location>
</feature>
<name>A0AAN7KG85_9MYRT</name>
<dbReference type="Proteomes" id="UP001345219">
    <property type="component" value="Chromosome 7"/>
</dbReference>
<feature type="region of interest" description="Disordered" evidence="1">
    <location>
        <begin position="29"/>
        <end position="58"/>
    </location>
</feature>